<gene>
    <name evidence="13" type="primary">LOC111024757</name>
</gene>
<feature type="domain" description="Zinc-finger" evidence="11">
    <location>
        <begin position="163"/>
        <end position="259"/>
    </location>
</feature>
<dbReference type="AlphaFoldDB" id="A0A6J1E0C0"/>
<dbReference type="GO" id="GO:0006355">
    <property type="term" value="P:regulation of DNA-templated transcription"/>
    <property type="evidence" value="ECO:0007669"/>
    <property type="project" value="InterPro"/>
</dbReference>
<evidence type="ECO:0000256" key="4">
    <source>
        <dbReference type="ARBA" id="ARBA00022499"/>
    </source>
</evidence>
<dbReference type="Proteomes" id="UP000504603">
    <property type="component" value="Unplaced"/>
</dbReference>
<evidence type="ECO:0000259" key="11">
    <source>
        <dbReference type="Pfam" id="PF10497"/>
    </source>
</evidence>
<keyword evidence="12" id="KW-1185">Reference proteome</keyword>
<dbReference type="Pfam" id="PF10497">
    <property type="entry name" value="zf-4CXXC_R1"/>
    <property type="match status" value="1"/>
</dbReference>
<dbReference type="KEGG" id="mcha:111024757"/>
<evidence type="ECO:0000256" key="7">
    <source>
        <dbReference type="ARBA" id="ARBA00023015"/>
    </source>
</evidence>
<dbReference type="GO" id="GO:0005737">
    <property type="term" value="C:cytoplasm"/>
    <property type="evidence" value="ECO:0007669"/>
    <property type="project" value="UniProtKB-SubCell"/>
</dbReference>
<reference evidence="13" key="1">
    <citation type="submission" date="2025-08" db="UniProtKB">
        <authorList>
            <consortium name="RefSeq"/>
        </authorList>
    </citation>
    <scope>IDENTIFICATION</scope>
    <source>
        <strain evidence="13">OHB3-1</strain>
    </source>
</reference>
<keyword evidence="5" id="KW-0597">Phosphoprotein</keyword>
<evidence type="ECO:0000256" key="8">
    <source>
        <dbReference type="ARBA" id="ARBA00023163"/>
    </source>
</evidence>
<evidence type="ECO:0000256" key="3">
    <source>
        <dbReference type="ARBA" id="ARBA00022490"/>
    </source>
</evidence>
<evidence type="ECO:0000313" key="13">
    <source>
        <dbReference type="RefSeq" id="XP_022158221.1"/>
    </source>
</evidence>
<organism evidence="12 13">
    <name type="scientific">Momordica charantia</name>
    <name type="common">Bitter gourd</name>
    <name type="synonym">Balsam pear</name>
    <dbReference type="NCBI Taxonomy" id="3673"/>
    <lineage>
        <taxon>Eukaryota</taxon>
        <taxon>Viridiplantae</taxon>
        <taxon>Streptophyta</taxon>
        <taxon>Embryophyta</taxon>
        <taxon>Tracheophyta</taxon>
        <taxon>Spermatophyta</taxon>
        <taxon>Magnoliopsida</taxon>
        <taxon>eudicotyledons</taxon>
        <taxon>Gunneridae</taxon>
        <taxon>Pentapetalae</taxon>
        <taxon>rosids</taxon>
        <taxon>fabids</taxon>
        <taxon>Cucurbitales</taxon>
        <taxon>Cucurbitaceae</taxon>
        <taxon>Momordiceae</taxon>
        <taxon>Momordica</taxon>
    </lineage>
</organism>
<dbReference type="PANTHER" id="PTHR31169:SF23">
    <property type="entry name" value="OS03G0572250 PROTEIN"/>
    <property type="match status" value="1"/>
</dbReference>
<keyword evidence="4" id="KW-1017">Isopeptide bond</keyword>
<keyword evidence="8" id="KW-0804">Transcription</keyword>
<feature type="compositionally biased region" description="Pro residues" evidence="10">
    <location>
        <begin position="78"/>
        <end position="89"/>
    </location>
</feature>
<evidence type="ECO:0000256" key="2">
    <source>
        <dbReference type="ARBA" id="ARBA00004496"/>
    </source>
</evidence>
<feature type="region of interest" description="Disordered" evidence="10">
    <location>
        <begin position="421"/>
        <end position="582"/>
    </location>
</feature>
<dbReference type="InterPro" id="IPR040221">
    <property type="entry name" value="CDCA7/CDA7L"/>
</dbReference>
<feature type="compositionally biased region" description="Basic and acidic residues" evidence="10">
    <location>
        <begin position="378"/>
        <end position="388"/>
    </location>
</feature>
<evidence type="ECO:0000256" key="1">
    <source>
        <dbReference type="ARBA" id="ARBA00004123"/>
    </source>
</evidence>
<dbReference type="InterPro" id="IPR018866">
    <property type="entry name" value="Znf-4CXXC_R1"/>
</dbReference>
<sequence length="582" mass="64912">MTEKPPIPEPSSEAIEMDAGLASAARTPEISQYEQSRELRIRENLERMQKLGILDLSLKLKSSAPSKQNRRKSFNPTTSPPPFDLPPAGPLRRSSRLQNVTPVTYSELRMERKNKCSEDDGVILEDGSRPEVYTEEHEKLLGSTEKSWTLFVDGYGKDGKRIYDPIKGKTCHQCRQKTLGHRTHCSKCDMVQGQFCGDCLYMRYGEHVLEAQQNPDWICPVCRGICNCSLCRQAKGWLPTGTLYKKIARMGFKSVAHFLIQTKRSQPSSGQNPTDLASAKRSLSFIDFDVNPAGTMEHHVENNVGGESENEKQILQSISNVDTKDHISVKRSLSFSCLEQQDLQETKPPYYLDHENDELSKLQSASYELGEVINEKEKEPHCLKRKNGDNYSPSDECPMPEKKPTIALRNDQSDKELLGVQGIASPTDQSLEKKGDISSQTTSETTTGQKSPEGKVFQETNEEKTSEEGANSLSKKKTKPRVELSISSELKSVSTGRVLRSGARHQSPETKTDISSQTTSDSTTEQQNPDGVFQEADDKPSIIEGSNSLSRKNTKAEAELSTSSEPKSVSIGRVLRPRHKTI</sequence>
<proteinExistence type="predicted"/>
<evidence type="ECO:0000313" key="12">
    <source>
        <dbReference type="Proteomes" id="UP000504603"/>
    </source>
</evidence>
<dbReference type="GeneID" id="111024757"/>
<dbReference type="RefSeq" id="XP_022158221.1">
    <property type="nucleotide sequence ID" value="XM_022302529.1"/>
</dbReference>
<evidence type="ECO:0000256" key="5">
    <source>
        <dbReference type="ARBA" id="ARBA00022553"/>
    </source>
</evidence>
<keyword evidence="3" id="KW-0963">Cytoplasm</keyword>
<feature type="compositionally biased region" description="Low complexity" evidence="10">
    <location>
        <begin position="513"/>
        <end position="524"/>
    </location>
</feature>
<accession>A0A6J1E0C0</accession>
<feature type="region of interest" description="Disordered" evidence="10">
    <location>
        <begin position="378"/>
        <end position="403"/>
    </location>
</feature>
<keyword evidence="7" id="KW-0805">Transcription regulation</keyword>
<dbReference type="PANTHER" id="PTHR31169">
    <property type="entry name" value="OS05G0300700 PROTEIN"/>
    <property type="match status" value="1"/>
</dbReference>
<evidence type="ECO:0000256" key="9">
    <source>
        <dbReference type="ARBA" id="ARBA00023242"/>
    </source>
</evidence>
<evidence type="ECO:0000256" key="10">
    <source>
        <dbReference type="SAM" id="MobiDB-lite"/>
    </source>
</evidence>
<dbReference type="GO" id="GO:0005634">
    <property type="term" value="C:nucleus"/>
    <property type="evidence" value="ECO:0007669"/>
    <property type="project" value="UniProtKB-SubCell"/>
</dbReference>
<feature type="compositionally biased region" description="Low complexity" evidence="10">
    <location>
        <begin position="438"/>
        <end position="447"/>
    </location>
</feature>
<evidence type="ECO:0000256" key="6">
    <source>
        <dbReference type="ARBA" id="ARBA00022843"/>
    </source>
</evidence>
<name>A0A6J1E0C0_MOMCH</name>
<keyword evidence="6" id="KW-0832">Ubl conjugation</keyword>
<protein>
    <submittedName>
        <fullName evidence="13">Uncharacterized protein LOC111024757</fullName>
    </submittedName>
</protein>
<keyword evidence="9" id="KW-0539">Nucleus</keyword>
<feature type="compositionally biased region" description="Polar residues" evidence="10">
    <location>
        <begin position="485"/>
        <end position="495"/>
    </location>
</feature>
<feature type="region of interest" description="Disordered" evidence="10">
    <location>
        <begin position="62"/>
        <end position="100"/>
    </location>
</feature>
<dbReference type="OrthoDB" id="298344at2759"/>
<comment type="subcellular location">
    <subcellularLocation>
        <location evidence="2">Cytoplasm</location>
    </subcellularLocation>
    <subcellularLocation>
        <location evidence="1">Nucleus</location>
    </subcellularLocation>
</comment>